<sequence>MPRITEPAKSALENSTSREAVVGDQNDALSIKHKKQSQVLAAGDVDNRIQNGEEKVDAIALSTITPETGVAKPPATNKKTSKQFGKKRKNVYMGPYWDDEAGSLPTSAGADDVDFDSLLSQVSSSTYMLEAMDIQYSD</sequence>
<organism evidence="2 3">
    <name type="scientific">Coemansia spiralis</name>
    <dbReference type="NCBI Taxonomy" id="417178"/>
    <lineage>
        <taxon>Eukaryota</taxon>
        <taxon>Fungi</taxon>
        <taxon>Fungi incertae sedis</taxon>
        <taxon>Zoopagomycota</taxon>
        <taxon>Kickxellomycotina</taxon>
        <taxon>Kickxellomycetes</taxon>
        <taxon>Kickxellales</taxon>
        <taxon>Kickxellaceae</taxon>
        <taxon>Coemansia</taxon>
    </lineage>
</organism>
<comment type="caution">
    <text evidence="2">The sequence shown here is derived from an EMBL/GenBank/DDBJ whole genome shotgun (WGS) entry which is preliminary data.</text>
</comment>
<dbReference type="Proteomes" id="UP001151518">
    <property type="component" value="Unassembled WGS sequence"/>
</dbReference>
<name>A0A9W8GEJ5_9FUNG</name>
<proteinExistence type="predicted"/>
<reference evidence="2" key="1">
    <citation type="submission" date="2022-07" db="EMBL/GenBank/DDBJ databases">
        <title>Phylogenomic reconstructions and comparative analyses of Kickxellomycotina fungi.</title>
        <authorList>
            <person name="Reynolds N.K."/>
            <person name="Stajich J.E."/>
            <person name="Barry K."/>
            <person name="Grigoriev I.V."/>
            <person name="Crous P."/>
            <person name="Smith M.E."/>
        </authorList>
    </citation>
    <scope>NUCLEOTIDE SEQUENCE</scope>
    <source>
        <strain evidence="2">NRRL 3115</strain>
    </source>
</reference>
<evidence type="ECO:0000256" key="1">
    <source>
        <dbReference type="SAM" id="MobiDB-lite"/>
    </source>
</evidence>
<accession>A0A9W8GEJ5</accession>
<dbReference type="EMBL" id="JANBTW010000004">
    <property type="protein sequence ID" value="KAJ2680558.1"/>
    <property type="molecule type" value="Genomic_DNA"/>
</dbReference>
<evidence type="ECO:0000313" key="2">
    <source>
        <dbReference type="EMBL" id="KAJ2680558.1"/>
    </source>
</evidence>
<gene>
    <name evidence="2" type="ORF">GGI25_000531</name>
</gene>
<dbReference type="OrthoDB" id="5565855at2759"/>
<feature type="region of interest" description="Disordered" evidence="1">
    <location>
        <begin position="1"/>
        <end position="21"/>
    </location>
</feature>
<protein>
    <submittedName>
        <fullName evidence="2">Uncharacterized protein</fullName>
    </submittedName>
</protein>
<evidence type="ECO:0000313" key="3">
    <source>
        <dbReference type="Proteomes" id="UP001151518"/>
    </source>
</evidence>
<dbReference type="AlphaFoldDB" id="A0A9W8GEJ5"/>